<keyword evidence="8" id="KW-0408">Iron</keyword>
<evidence type="ECO:0000256" key="8">
    <source>
        <dbReference type="ARBA" id="ARBA00023004"/>
    </source>
</evidence>
<dbReference type="Gene3D" id="2.102.10.10">
    <property type="entry name" value="Rieske [2Fe-2S] iron-sulphur domain"/>
    <property type="match status" value="1"/>
</dbReference>
<accession>A0AA38BTK8</accession>
<protein>
    <recommendedName>
        <fullName evidence="11">Rieske domain-containing protein</fullName>
    </recommendedName>
</protein>
<dbReference type="CDD" id="cd04337">
    <property type="entry name" value="Rieske_RO_Alpha_Cao"/>
    <property type="match status" value="1"/>
</dbReference>
<dbReference type="GO" id="GO:0051537">
    <property type="term" value="F:2 iron, 2 sulfur cluster binding"/>
    <property type="evidence" value="ECO:0007669"/>
    <property type="project" value="UniProtKB-KW"/>
</dbReference>
<gene>
    <name evidence="12" type="ORF">KI387_031803</name>
</gene>
<keyword evidence="3" id="KW-0934">Plastid</keyword>
<comment type="caution">
    <text evidence="12">The sequence shown here is derived from an EMBL/GenBank/DDBJ whole genome shotgun (WGS) entry which is preliminary data.</text>
</comment>
<sequence>MVTATLSSSLPYPIYQRERGAACSPRFVVSSSVFSFVSRRASHFLDLHFKPNKSETGLLQVVAVIGDGSSERKNGWSHIFDVEDPRGRTPPWRGRYFDVYQAWEVARHDIQYCDWRARQDVLTIKLLHDKVVEVLNPLARDHKSVETLKGELADLQNDLAKAHEQVHISEARVACAINKLAKMEALVNDKLLQDNIPLESSQYEAYLEASDMSSTSSDFRRLEKTKHRTRRLNVSGPVEPYSVNLKNFWFPVAFSADLKDDTMVPFDCFEEQWVIFRGKDGRAGCVKNTCAHRACPLHLGSVNDGRIQCPYHGWEYATDGVCEKMPSTNLLNVRIRSLPCIEQDGLIWVWPGDAIPDAPLPSLAPPSGFNIHAQIVMELPVEHGLLLDNLLDLAHAPFTHITTFAKGWAVPSFVKFMSPVSGLEGYWDPYPIDMQFQPPCIVLSTIGISKPGKIEGNSTQNCSTHLHQLHVCIPSSRQKTRLLYRMSLDFAPILKHIPFMHLLWRHFADKVLNEDLRLVIGQQDRMLNGENVWNSPVSYDKLGIRYRIWRNAVEAGQKHLPFSKS</sequence>
<keyword evidence="2" id="KW-0150">Chloroplast</keyword>
<feature type="coiled-coil region" evidence="10">
    <location>
        <begin position="138"/>
        <end position="172"/>
    </location>
</feature>
<dbReference type="PROSITE" id="PS51296">
    <property type="entry name" value="RIESKE"/>
    <property type="match status" value="1"/>
</dbReference>
<dbReference type="GO" id="GO:0009507">
    <property type="term" value="C:chloroplast"/>
    <property type="evidence" value="ECO:0007669"/>
    <property type="project" value="UniProtKB-SubCell"/>
</dbReference>
<dbReference type="InterPro" id="IPR036922">
    <property type="entry name" value="Rieske_2Fe-2S_sf"/>
</dbReference>
<evidence type="ECO:0000256" key="6">
    <source>
        <dbReference type="ARBA" id="ARBA00022946"/>
    </source>
</evidence>
<evidence type="ECO:0000256" key="3">
    <source>
        <dbReference type="ARBA" id="ARBA00022640"/>
    </source>
</evidence>
<dbReference type="InterPro" id="IPR013626">
    <property type="entry name" value="PaO"/>
</dbReference>
<keyword evidence="7" id="KW-0560">Oxidoreductase</keyword>
<organism evidence="12 13">
    <name type="scientific">Taxus chinensis</name>
    <name type="common">Chinese yew</name>
    <name type="synonym">Taxus wallichiana var. chinensis</name>
    <dbReference type="NCBI Taxonomy" id="29808"/>
    <lineage>
        <taxon>Eukaryota</taxon>
        <taxon>Viridiplantae</taxon>
        <taxon>Streptophyta</taxon>
        <taxon>Embryophyta</taxon>
        <taxon>Tracheophyta</taxon>
        <taxon>Spermatophyta</taxon>
        <taxon>Pinopsida</taxon>
        <taxon>Pinidae</taxon>
        <taxon>Conifers II</taxon>
        <taxon>Cupressales</taxon>
        <taxon>Taxaceae</taxon>
        <taxon>Taxus</taxon>
    </lineage>
</organism>
<dbReference type="PANTHER" id="PTHR21266:SF19">
    <property type="entry name" value="CHLOROPHYLLIDE A OXYGENASE, CHLOROPLASTIC"/>
    <property type="match status" value="1"/>
</dbReference>
<evidence type="ECO:0000256" key="4">
    <source>
        <dbReference type="ARBA" id="ARBA00022714"/>
    </source>
</evidence>
<dbReference type="EMBL" id="JAHRHJ020003813">
    <property type="protein sequence ID" value="KAH9287686.1"/>
    <property type="molecule type" value="Genomic_DNA"/>
</dbReference>
<name>A0AA38BTK8_TAXCH</name>
<dbReference type="Pfam" id="PF00355">
    <property type="entry name" value="Rieske"/>
    <property type="match status" value="1"/>
</dbReference>
<dbReference type="AlphaFoldDB" id="A0AA38BTK8"/>
<evidence type="ECO:0000256" key="10">
    <source>
        <dbReference type="SAM" id="Coils"/>
    </source>
</evidence>
<evidence type="ECO:0000313" key="13">
    <source>
        <dbReference type="Proteomes" id="UP000824469"/>
    </source>
</evidence>
<keyword evidence="4" id="KW-0001">2Fe-2S</keyword>
<keyword evidence="13" id="KW-1185">Reference proteome</keyword>
<keyword evidence="10" id="KW-0175">Coiled coil</keyword>
<evidence type="ECO:0000256" key="9">
    <source>
        <dbReference type="ARBA" id="ARBA00023014"/>
    </source>
</evidence>
<feature type="domain" description="Rieske" evidence="11">
    <location>
        <begin position="249"/>
        <end position="349"/>
    </location>
</feature>
<keyword evidence="6" id="KW-0809">Transit peptide</keyword>
<evidence type="ECO:0000313" key="12">
    <source>
        <dbReference type="EMBL" id="KAH9287686.1"/>
    </source>
</evidence>
<evidence type="ECO:0000256" key="2">
    <source>
        <dbReference type="ARBA" id="ARBA00022528"/>
    </source>
</evidence>
<evidence type="ECO:0000256" key="1">
    <source>
        <dbReference type="ARBA" id="ARBA00004229"/>
    </source>
</evidence>
<dbReference type="PANTHER" id="PTHR21266">
    <property type="entry name" value="IRON-SULFUR DOMAIN CONTAINING PROTEIN"/>
    <property type="match status" value="1"/>
</dbReference>
<dbReference type="GO" id="GO:0010277">
    <property type="term" value="F:chlorophyllide a oxygenase activity"/>
    <property type="evidence" value="ECO:0007669"/>
    <property type="project" value="InterPro"/>
</dbReference>
<reference evidence="12 13" key="1">
    <citation type="journal article" date="2021" name="Nat. Plants">
        <title>The Taxus genome provides insights into paclitaxel biosynthesis.</title>
        <authorList>
            <person name="Xiong X."/>
            <person name="Gou J."/>
            <person name="Liao Q."/>
            <person name="Li Y."/>
            <person name="Zhou Q."/>
            <person name="Bi G."/>
            <person name="Li C."/>
            <person name="Du R."/>
            <person name="Wang X."/>
            <person name="Sun T."/>
            <person name="Guo L."/>
            <person name="Liang H."/>
            <person name="Lu P."/>
            <person name="Wu Y."/>
            <person name="Zhang Z."/>
            <person name="Ro D.K."/>
            <person name="Shang Y."/>
            <person name="Huang S."/>
            <person name="Yan J."/>
        </authorList>
    </citation>
    <scope>NUCLEOTIDE SEQUENCE [LARGE SCALE GENOMIC DNA]</scope>
    <source>
        <strain evidence="12">Ta-2019</strain>
    </source>
</reference>
<keyword evidence="9" id="KW-0411">Iron-sulfur</keyword>
<proteinExistence type="predicted"/>
<evidence type="ECO:0000259" key="11">
    <source>
        <dbReference type="PROSITE" id="PS51296"/>
    </source>
</evidence>
<dbReference type="SUPFAM" id="SSF55961">
    <property type="entry name" value="Bet v1-like"/>
    <property type="match status" value="1"/>
</dbReference>
<comment type="subcellular location">
    <subcellularLocation>
        <location evidence="1">Plastid</location>
        <location evidence="1">Chloroplast</location>
    </subcellularLocation>
</comment>
<dbReference type="SUPFAM" id="SSF50022">
    <property type="entry name" value="ISP domain"/>
    <property type="match status" value="1"/>
</dbReference>
<dbReference type="GO" id="GO:0005506">
    <property type="term" value="F:iron ion binding"/>
    <property type="evidence" value="ECO:0007669"/>
    <property type="project" value="InterPro"/>
</dbReference>
<evidence type="ECO:0000256" key="7">
    <source>
        <dbReference type="ARBA" id="ARBA00023002"/>
    </source>
</evidence>
<dbReference type="PROSITE" id="PS00570">
    <property type="entry name" value="RING_HYDROXYL_ALPHA"/>
    <property type="match status" value="1"/>
</dbReference>
<keyword evidence="5" id="KW-0479">Metal-binding</keyword>
<dbReference type="InterPro" id="IPR017941">
    <property type="entry name" value="Rieske_2Fe-2S"/>
</dbReference>
<dbReference type="OMA" id="SGLEGYW"/>
<dbReference type="Pfam" id="PF08417">
    <property type="entry name" value="PaO"/>
    <property type="match status" value="1"/>
</dbReference>
<dbReference type="Gene3D" id="3.90.380.10">
    <property type="entry name" value="Naphthalene 1,2-dioxygenase Alpha Subunit, Chain A, domain 1"/>
    <property type="match status" value="1"/>
</dbReference>
<dbReference type="InterPro" id="IPR050584">
    <property type="entry name" value="Cholesterol_7-desaturase"/>
</dbReference>
<dbReference type="InterPro" id="IPR015881">
    <property type="entry name" value="ARHD_Rieske_2Fe_2S"/>
</dbReference>
<dbReference type="Proteomes" id="UP000824469">
    <property type="component" value="Unassembled WGS sequence"/>
</dbReference>
<evidence type="ECO:0000256" key="5">
    <source>
        <dbReference type="ARBA" id="ARBA00022723"/>
    </source>
</evidence>